<dbReference type="Gene3D" id="3.30.43.10">
    <property type="entry name" value="Uridine Diphospho-n-acetylenolpyruvylglucosamine Reductase, domain 2"/>
    <property type="match status" value="1"/>
</dbReference>
<dbReference type="PANTHER" id="PTHR42973">
    <property type="entry name" value="BINDING OXIDOREDUCTASE, PUTATIVE (AFU_ORTHOLOGUE AFUA_1G17690)-RELATED"/>
    <property type="match status" value="1"/>
</dbReference>
<keyword evidence="4" id="KW-0274">FAD</keyword>
<dbReference type="InterPro" id="IPR036318">
    <property type="entry name" value="FAD-bd_PCMH-like_sf"/>
</dbReference>
<dbReference type="PROSITE" id="PS51387">
    <property type="entry name" value="FAD_PCMH"/>
    <property type="match status" value="1"/>
</dbReference>
<comment type="caution">
    <text evidence="7">The sequence shown here is derived from an EMBL/GenBank/DDBJ whole genome shotgun (WGS) entry which is preliminary data.</text>
</comment>
<dbReference type="Proteomes" id="UP000503640">
    <property type="component" value="Unassembled WGS sequence"/>
</dbReference>
<dbReference type="InterPro" id="IPR016166">
    <property type="entry name" value="FAD-bd_PCMH"/>
</dbReference>
<reference evidence="8" key="1">
    <citation type="journal article" date="2020" name="Appl. Environ. Microbiol.">
        <title>Diazotrophic Anaeromyxobacter Isolates from Soils.</title>
        <authorList>
            <person name="Masuda Y."/>
            <person name="Yamanaka H."/>
            <person name="Xu Z.X."/>
            <person name="Shiratori Y."/>
            <person name="Aono T."/>
            <person name="Amachi S."/>
            <person name="Senoo K."/>
            <person name="Itoh H."/>
        </authorList>
    </citation>
    <scope>NUCLEOTIDE SEQUENCE [LARGE SCALE GENOMIC DNA]</scope>
    <source>
        <strain evidence="8">R267</strain>
    </source>
</reference>
<dbReference type="EMBL" id="BJTG01000005">
    <property type="protein sequence ID" value="GEJ57732.1"/>
    <property type="molecule type" value="Genomic_DNA"/>
</dbReference>
<dbReference type="AlphaFoldDB" id="A0A7I9VMV5"/>
<dbReference type="SUPFAM" id="SSF56176">
    <property type="entry name" value="FAD-binding/transporter-associated domain-like"/>
    <property type="match status" value="1"/>
</dbReference>
<dbReference type="GO" id="GO:0016491">
    <property type="term" value="F:oxidoreductase activity"/>
    <property type="evidence" value="ECO:0007669"/>
    <property type="project" value="UniProtKB-KW"/>
</dbReference>
<comment type="similarity">
    <text evidence="2">Belongs to the oxygen-dependent FAD-linked oxidoreductase family.</text>
</comment>
<dbReference type="PANTHER" id="PTHR42973:SF39">
    <property type="entry name" value="FAD-BINDING PCMH-TYPE DOMAIN-CONTAINING PROTEIN"/>
    <property type="match status" value="1"/>
</dbReference>
<dbReference type="Gene3D" id="3.30.465.10">
    <property type="match status" value="1"/>
</dbReference>
<evidence type="ECO:0000259" key="6">
    <source>
        <dbReference type="PROSITE" id="PS51387"/>
    </source>
</evidence>
<sequence length="462" mass="49678">MTVGVEKAVVDGFRSSLRGEVLAPGACGYEEARQLYNAAFDKHPALIARCSDAEDVSQAVKLGRARGLDIAVRGGGHNGAGLASVEGGLVIDLRAMKAIRVDPAQRTVTVEGGALLRDLDQATHAFGLATPAGIISTTGVGGLTLGGGHGYLTRKHGLTIDNLVSADVVLADGSFVTASEDEHEDLFWALRGGGGNFGVVTSFTLRLHPVTTVVGGPTLWPLAAARDVLAWYREFLPAAPEDVFGFFAFLTVPPVAPFPAELHLQKMCGIVWCYTGPKAEAAGALAPALRVAKPALHGPHELPYPALQGAFDGLYPPGDQWYWRGDFVKEIPDEAIARHVEFAARLPTMQSTMHLYPIDGAAHRVGKEDTAFSHRDANWSQVIVGVDHDPARAGAARSWAVEYWEAIHPYSAGGAYVNFMMEEGQDRIRAAYRDNYARLARVKADYDPDNLFHVNQNIRPAR</sequence>
<dbReference type="InterPro" id="IPR012951">
    <property type="entry name" value="BBE"/>
</dbReference>
<keyword evidence="5" id="KW-0560">Oxidoreductase</keyword>
<dbReference type="InterPro" id="IPR006093">
    <property type="entry name" value="Oxy_OxRdtase_FAD_BS"/>
</dbReference>
<evidence type="ECO:0000256" key="4">
    <source>
        <dbReference type="ARBA" id="ARBA00022827"/>
    </source>
</evidence>
<dbReference type="Pfam" id="PF08031">
    <property type="entry name" value="BBE"/>
    <property type="match status" value="1"/>
</dbReference>
<feature type="domain" description="FAD-binding PCMH-type" evidence="6">
    <location>
        <begin position="40"/>
        <end position="210"/>
    </location>
</feature>
<protein>
    <submittedName>
        <fullName evidence="7">Oxidoreductase</fullName>
    </submittedName>
</protein>
<evidence type="ECO:0000256" key="3">
    <source>
        <dbReference type="ARBA" id="ARBA00022630"/>
    </source>
</evidence>
<keyword evidence="3" id="KW-0285">Flavoprotein</keyword>
<gene>
    <name evidence="7" type="ORF">AMYX_24730</name>
</gene>
<organism evidence="7 8">
    <name type="scientific">Anaeromyxobacter diazotrophicus</name>
    <dbReference type="NCBI Taxonomy" id="2590199"/>
    <lineage>
        <taxon>Bacteria</taxon>
        <taxon>Pseudomonadati</taxon>
        <taxon>Myxococcota</taxon>
        <taxon>Myxococcia</taxon>
        <taxon>Myxococcales</taxon>
        <taxon>Cystobacterineae</taxon>
        <taxon>Anaeromyxobacteraceae</taxon>
        <taxon>Anaeromyxobacter</taxon>
    </lineage>
</organism>
<evidence type="ECO:0000256" key="2">
    <source>
        <dbReference type="ARBA" id="ARBA00005466"/>
    </source>
</evidence>
<dbReference type="Gene3D" id="3.40.462.20">
    <property type="match status" value="1"/>
</dbReference>
<name>A0A7I9VMV5_9BACT</name>
<keyword evidence="8" id="KW-1185">Reference proteome</keyword>
<dbReference type="RefSeq" id="WP_176065568.1">
    <property type="nucleotide sequence ID" value="NZ_BJTG01000005.1"/>
</dbReference>
<evidence type="ECO:0000256" key="5">
    <source>
        <dbReference type="ARBA" id="ARBA00023002"/>
    </source>
</evidence>
<dbReference type="Pfam" id="PF01565">
    <property type="entry name" value="FAD_binding_4"/>
    <property type="match status" value="1"/>
</dbReference>
<dbReference type="InterPro" id="IPR050416">
    <property type="entry name" value="FAD-linked_Oxidoreductase"/>
</dbReference>
<dbReference type="GO" id="GO:0071949">
    <property type="term" value="F:FAD binding"/>
    <property type="evidence" value="ECO:0007669"/>
    <property type="project" value="InterPro"/>
</dbReference>
<dbReference type="InterPro" id="IPR016167">
    <property type="entry name" value="FAD-bd_PCMH_sub1"/>
</dbReference>
<comment type="cofactor">
    <cofactor evidence="1">
        <name>FAD</name>
        <dbReference type="ChEBI" id="CHEBI:57692"/>
    </cofactor>
</comment>
<evidence type="ECO:0000256" key="1">
    <source>
        <dbReference type="ARBA" id="ARBA00001974"/>
    </source>
</evidence>
<dbReference type="InterPro" id="IPR006094">
    <property type="entry name" value="Oxid_FAD_bind_N"/>
</dbReference>
<dbReference type="PROSITE" id="PS00862">
    <property type="entry name" value="OX2_COVAL_FAD"/>
    <property type="match status" value="1"/>
</dbReference>
<evidence type="ECO:0000313" key="8">
    <source>
        <dbReference type="Proteomes" id="UP000503640"/>
    </source>
</evidence>
<proteinExistence type="inferred from homology"/>
<dbReference type="InterPro" id="IPR016169">
    <property type="entry name" value="FAD-bd_PCMH_sub2"/>
</dbReference>
<accession>A0A7I9VMV5</accession>
<evidence type="ECO:0000313" key="7">
    <source>
        <dbReference type="EMBL" id="GEJ57732.1"/>
    </source>
</evidence>